<proteinExistence type="predicted"/>
<accession>A0A484KCC4</accession>
<dbReference type="Proteomes" id="UP000595140">
    <property type="component" value="Unassembled WGS sequence"/>
</dbReference>
<organism evidence="1 2">
    <name type="scientific">Cuscuta campestris</name>
    <dbReference type="NCBI Taxonomy" id="132261"/>
    <lineage>
        <taxon>Eukaryota</taxon>
        <taxon>Viridiplantae</taxon>
        <taxon>Streptophyta</taxon>
        <taxon>Embryophyta</taxon>
        <taxon>Tracheophyta</taxon>
        <taxon>Spermatophyta</taxon>
        <taxon>Magnoliopsida</taxon>
        <taxon>eudicotyledons</taxon>
        <taxon>Gunneridae</taxon>
        <taxon>Pentapetalae</taxon>
        <taxon>asterids</taxon>
        <taxon>lamiids</taxon>
        <taxon>Solanales</taxon>
        <taxon>Convolvulaceae</taxon>
        <taxon>Cuscuteae</taxon>
        <taxon>Cuscuta</taxon>
        <taxon>Cuscuta subgen. Grammica</taxon>
        <taxon>Cuscuta sect. Cleistogrammica</taxon>
    </lineage>
</organism>
<sequence length="116" mass="12819">MGFNNSNFRFGNRFDGGQGRRCPYGRRYQLRRPTVLPRPVVLQLRSDPDIDLSTSDGSAALGFTTAVPAIRSLLRSCSGDAFTPTNAAAACLRRQICDRVLQQQTGAADCERVRIR</sequence>
<reference evidence="1 2" key="1">
    <citation type="submission" date="2018-04" db="EMBL/GenBank/DDBJ databases">
        <authorList>
            <person name="Vogel A."/>
        </authorList>
    </citation>
    <scope>NUCLEOTIDE SEQUENCE [LARGE SCALE GENOMIC DNA]</scope>
</reference>
<dbReference type="EMBL" id="OOIL02000115">
    <property type="protein sequence ID" value="VFQ60599.1"/>
    <property type="molecule type" value="Genomic_DNA"/>
</dbReference>
<evidence type="ECO:0000313" key="1">
    <source>
        <dbReference type="EMBL" id="VFQ60599.1"/>
    </source>
</evidence>
<name>A0A484KCC4_9ASTE</name>
<protein>
    <submittedName>
        <fullName evidence="1">Uncharacterized protein</fullName>
    </submittedName>
</protein>
<keyword evidence="2" id="KW-1185">Reference proteome</keyword>
<dbReference type="AlphaFoldDB" id="A0A484KCC4"/>
<evidence type="ECO:0000313" key="2">
    <source>
        <dbReference type="Proteomes" id="UP000595140"/>
    </source>
</evidence>
<gene>
    <name evidence="1" type="ORF">CCAM_LOCUS2375</name>
</gene>